<reference evidence="2" key="1">
    <citation type="submission" date="2022-11" db="UniProtKB">
        <authorList>
            <consortium name="WormBaseParasite"/>
        </authorList>
    </citation>
    <scope>IDENTIFICATION</scope>
</reference>
<evidence type="ECO:0000313" key="2">
    <source>
        <dbReference type="WBParaSite" id="nRc.2.0.1.t34106-RA"/>
    </source>
</evidence>
<dbReference type="Proteomes" id="UP000887565">
    <property type="component" value="Unplaced"/>
</dbReference>
<organism evidence="1 2">
    <name type="scientific">Romanomermis culicivorax</name>
    <name type="common">Nematode worm</name>
    <dbReference type="NCBI Taxonomy" id="13658"/>
    <lineage>
        <taxon>Eukaryota</taxon>
        <taxon>Metazoa</taxon>
        <taxon>Ecdysozoa</taxon>
        <taxon>Nematoda</taxon>
        <taxon>Enoplea</taxon>
        <taxon>Dorylaimia</taxon>
        <taxon>Mermithida</taxon>
        <taxon>Mermithoidea</taxon>
        <taxon>Mermithidae</taxon>
        <taxon>Romanomermis</taxon>
    </lineage>
</organism>
<keyword evidence="1" id="KW-1185">Reference proteome</keyword>
<sequence>MDIISYKISLTRPKRESRFSQQHNALCYAPDRKNASIMLPNSFDITSSSSSSSSRLIKTGILHNVQLILLDRADDNFFTSVSKSLVKPKHTDI</sequence>
<accession>A0A915K5V1</accession>
<name>A0A915K5V1_ROMCU</name>
<dbReference type="AlphaFoldDB" id="A0A915K5V1"/>
<proteinExistence type="predicted"/>
<evidence type="ECO:0000313" key="1">
    <source>
        <dbReference type="Proteomes" id="UP000887565"/>
    </source>
</evidence>
<dbReference type="WBParaSite" id="nRc.2.0.1.t34106-RA">
    <property type="protein sequence ID" value="nRc.2.0.1.t34106-RA"/>
    <property type="gene ID" value="nRc.2.0.1.g34106"/>
</dbReference>
<protein>
    <submittedName>
        <fullName evidence="2">Uncharacterized protein</fullName>
    </submittedName>
</protein>